<dbReference type="OrthoDB" id="2688364at2759"/>
<dbReference type="PROSITE" id="PS50181">
    <property type="entry name" value="FBOX"/>
    <property type="match status" value="1"/>
</dbReference>
<dbReference type="AlphaFoldDB" id="A0A1B7MXJ6"/>
<name>A0A1B7MXJ6_9AGAM</name>
<dbReference type="STRING" id="1314800.A0A1B7MXJ6"/>
<gene>
    <name evidence="2" type="ORF">K503DRAFT_771628</name>
</gene>
<feature type="domain" description="F-box" evidence="1">
    <location>
        <begin position="1"/>
        <end position="44"/>
    </location>
</feature>
<dbReference type="InterPro" id="IPR036047">
    <property type="entry name" value="F-box-like_dom_sf"/>
</dbReference>
<proteinExistence type="predicted"/>
<dbReference type="Pfam" id="PF12937">
    <property type="entry name" value="F-box-like"/>
    <property type="match status" value="1"/>
</dbReference>
<dbReference type="SMART" id="SM00256">
    <property type="entry name" value="FBOX"/>
    <property type="match status" value="1"/>
</dbReference>
<reference evidence="2 3" key="1">
    <citation type="submission" date="2016-06" db="EMBL/GenBank/DDBJ databases">
        <title>Comparative genomics of the ectomycorrhizal sister species Rhizopogon vinicolor and Rhizopogon vesiculosus (Basidiomycota: Boletales) reveals a divergence of the mating type B locus.</title>
        <authorList>
            <consortium name="DOE Joint Genome Institute"/>
            <person name="Mujic A.B."/>
            <person name="Kuo A."/>
            <person name="Tritt A."/>
            <person name="Lipzen A."/>
            <person name="Chen C."/>
            <person name="Johnson J."/>
            <person name="Sharma A."/>
            <person name="Barry K."/>
            <person name="Grigoriev I.V."/>
            <person name="Spatafora J.W."/>
        </authorList>
    </citation>
    <scope>NUCLEOTIDE SEQUENCE [LARGE SCALE GENOMIC DNA]</scope>
    <source>
        <strain evidence="2 3">AM-OR11-026</strain>
    </source>
</reference>
<protein>
    <recommendedName>
        <fullName evidence="1">F-box domain-containing protein</fullName>
    </recommendedName>
</protein>
<dbReference type="Gene3D" id="1.20.1280.50">
    <property type="match status" value="1"/>
</dbReference>
<evidence type="ECO:0000313" key="2">
    <source>
        <dbReference type="EMBL" id="OAX37307.1"/>
    </source>
</evidence>
<dbReference type="EMBL" id="KV448360">
    <property type="protein sequence ID" value="OAX37307.1"/>
    <property type="molecule type" value="Genomic_DNA"/>
</dbReference>
<evidence type="ECO:0000313" key="3">
    <source>
        <dbReference type="Proteomes" id="UP000092154"/>
    </source>
</evidence>
<sequence>MQAFPTEILQHIFTFLPVQDIVRVRKVCRSFQQTSQDRHVWSTVYKYCRLPRLPGPFLGHTALYLENSLMQSAELQRNWASSPQVIVKPLYTQTFQWPLSDDICGSLLIGPWLIVAASRHIICYNVDSGNGDGSVMYDASQFRIYAFSAVGAQYSGEQHSAYLIVQEMDDSKRVVKMLQLLIPDHQSTNIPTLEFLSEQQVNFLHRFGATVGPRCFAAAPMYLEDDHTNVYVMDTKHRRRLYLPARFESMHPVNQPILPPGSAFSTLLVCSSHVLVLRMVPRRIRYCSSFVNAFQLPSDEDVEHGTSTLQMTHSGVFPDIGFMDVTCLRDSVVDGTTGSTVLTLIGHARAPTYQASRTVDIVRLELTTDGRILMPECRTLVKLDYGFTIHLQCFQGCGRGLLEGFMSSKRRFAISVDDTDQDSPIIISNIETSPRAQILGFDGIGGRICQRSRESGMELEVVNFI</sequence>
<dbReference type="InterPro" id="IPR001810">
    <property type="entry name" value="F-box_dom"/>
</dbReference>
<dbReference type="InParanoid" id="A0A1B7MXJ6"/>
<dbReference type="SUPFAM" id="SSF81383">
    <property type="entry name" value="F-box domain"/>
    <property type="match status" value="1"/>
</dbReference>
<accession>A0A1B7MXJ6</accession>
<keyword evidence="3" id="KW-1185">Reference proteome</keyword>
<evidence type="ECO:0000259" key="1">
    <source>
        <dbReference type="PROSITE" id="PS50181"/>
    </source>
</evidence>
<organism evidence="2 3">
    <name type="scientific">Rhizopogon vinicolor AM-OR11-026</name>
    <dbReference type="NCBI Taxonomy" id="1314800"/>
    <lineage>
        <taxon>Eukaryota</taxon>
        <taxon>Fungi</taxon>
        <taxon>Dikarya</taxon>
        <taxon>Basidiomycota</taxon>
        <taxon>Agaricomycotina</taxon>
        <taxon>Agaricomycetes</taxon>
        <taxon>Agaricomycetidae</taxon>
        <taxon>Boletales</taxon>
        <taxon>Suillineae</taxon>
        <taxon>Rhizopogonaceae</taxon>
        <taxon>Rhizopogon</taxon>
    </lineage>
</organism>
<dbReference type="Proteomes" id="UP000092154">
    <property type="component" value="Unassembled WGS sequence"/>
</dbReference>